<dbReference type="Proteomes" id="UP000321827">
    <property type="component" value="Unassembled WGS sequence"/>
</dbReference>
<dbReference type="EMBL" id="BJXN01000002">
    <property type="protein sequence ID" value="GEM88964.1"/>
    <property type="molecule type" value="Genomic_DNA"/>
</dbReference>
<dbReference type="Gene3D" id="3.30.450.30">
    <property type="entry name" value="Dynein light chain 2a, cytoplasmic"/>
    <property type="match status" value="1"/>
</dbReference>
<evidence type="ECO:0008006" key="3">
    <source>
        <dbReference type="Google" id="ProtNLM"/>
    </source>
</evidence>
<protein>
    <recommendedName>
        <fullName evidence="3">Roadblock/LAMTOR2 domain-containing protein</fullName>
    </recommendedName>
</protein>
<dbReference type="RefSeq" id="WP_147145288.1">
    <property type="nucleotide sequence ID" value="NZ_BJXN01000002.1"/>
</dbReference>
<reference evidence="1 2" key="1">
    <citation type="submission" date="2019-07" db="EMBL/GenBank/DDBJ databases">
        <title>Whole genome shotgun sequence of Oceanithermus desulfurans NBRC 100063.</title>
        <authorList>
            <person name="Hosoyama A."/>
            <person name="Uohara A."/>
            <person name="Ohji S."/>
            <person name="Ichikawa N."/>
        </authorList>
    </citation>
    <scope>NUCLEOTIDE SEQUENCE [LARGE SCALE GENOMIC DNA]</scope>
    <source>
        <strain evidence="1 2">NBRC 100063</strain>
    </source>
</reference>
<accession>A0A511RH15</accession>
<organism evidence="1 2">
    <name type="scientific">Oceanithermus desulfurans NBRC 100063</name>
    <dbReference type="NCBI Taxonomy" id="1227550"/>
    <lineage>
        <taxon>Bacteria</taxon>
        <taxon>Thermotogati</taxon>
        <taxon>Deinococcota</taxon>
        <taxon>Deinococci</taxon>
        <taxon>Thermales</taxon>
        <taxon>Thermaceae</taxon>
        <taxon>Oceanithermus</taxon>
    </lineage>
</organism>
<evidence type="ECO:0000313" key="1">
    <source>
        <dbReference type="EMBL" id="GEM88964.1"/>
    </source>
</evidence>
<gene>
    <name evidence="1" type="ORF">ODE01S_03980</name>
</gene>
<name>A0A511RH15_9DEIN</name>
<dbReference type="AlphaFoldDB" id="A0A511RH15"/>
<dbReference type="OrthoDB" id="32861at2"/>
<comment type="caution">
    <text evidence="1">The sequence shown here is derived from an EMBL/GenBank/DDBJ whole genome shotgun (WGS) entry which is preliminary data.</text>
</comment>
<sequence>MREFEAVLSNLVVEVGGLYAAALGGVDGLMIEGFSRAQAVDLESAVAEHAGLLRATRERYAATMSTPAIQEWLAVGDPIVGYVRPVSDEYFLLCVASPEVNLGQLRLKATQAADVLKGVLS</sequence>
<dbReference type="SUPFAM" id="SSF103196">
    <property type="entry name" value="Roadblock/LC7 domain"/>
    <property type="match status" value="1"/>
</dbReference>
<evidence type="ECO:0000313" key="2">
    <source>
        <dbReference type="Proteomes" id="UP000321827"/>
    </source>
</evidence>
<proteinExistence type="predicted"/>